<dbReference type="GO" id="GO:0050661">
    <property type="term" value="F:NADP binding"/>
    <property type="evidence" value="ECO:0007669"/>
    <property type="project" value="InterPro"/>
</dbReference>
<dbReference type="InterPro" id="IPR016204">
    <property type="entry name" value="HDH"/>
</dbReference>
<keyword evidence="7" id="KW-0791">Threonine biosynthesis</keyword>
<name>A0A4U1JHP6_9BACT</name>
<keyword evidence="6" id="KW-0028">Amino-acid biosynthesis</keyword>
<accession>A0A4U1JHP6</accession>
<feature type="binding site" evidence="11">
    <location>
        <begin position="25"/>
        <end position="32"/>
    </location>
    <ligand>
        <name>NADP(+)</name>
        <dbReference type="ChEBI" id="CHEBI:58349"/>
    </ligand>
</feature>
<dbReference type="SUPFAM" id="SSF55021">
    <property type="entry name" value="ACT-like"/>
    <property type="match status" value="1"/>
</dbReference>
<dbReference type="Proteomes" id="UP000309215">
    <property type="component" value="Unassembled WGS sequence"/>
</dbReference>
<dbReference type="AlphaFoldDB" id="A0A4U1JHP6"/>
<evidence type="ECO:0000256" key="4">
    <source>
        <dbReference type="ARBA" id="ARBA00013213"/>
    </source>
</evidence>
<dbReference type="InterPro" id="IPR045865">
    <property type="entry name" value="ACT-like_dom_sf"/>
</dbReference>
<evidence type="ECO:0000313" key="14">
    <source>
        <dbReference type="Proteomes" id="UP000309215"/>
    </source>
</evidence>
<keyword evidence="11" id="KW-0521">NADP</keyword>
<dbReference type="Gene3D" id="3.30.360.10">
    <property type="entry name" value="Dihydrodipicolinate Reductase, domain 2"/>
    <property type="match status" value="1"/>
</dbReference>
<dbReference type="UniPathway" id="UPA00050">
    <property type="reaction ID" value="UER00063"/>
</dbReference>
<dbReference type="Gene3D" id="3.40.50.720">
    <property type="entry name" value="NAD(P)-binding Rossmann-like Domain"/>
    <property type="match status" value="1"/>
</dbReference>
<protein>
    <recommendedName>
        <fullName evidence="5">Homoserine dehydrogenase</fullName>
        <ecNumber evidence="4">1.1.1.3</ecNumber>
    </recommendedName>
</protein>
<evidence type="ECO:0000256" key="3">
    <source>
        <dbReference type="ARBA" id="ARBA00006753"/>
    </source>
</evidence>
<dbReference type="SUPFAM" id="SSF55347">
    <property type="entry name" value="Glyceraldehyde-3-phosphate dehydrogenase-like, C-terminal domain"/>
    <property type="match status" value="1"/>
</dbReference>
<evidence type="ECO:0000256" key="2">
    <source>
        <dbReference type="ARBA" id="ARBA00005062"/>
    </source>
</evidence>
<comment type="similarity">
    <text evidence="3">Belongs to the homoserine dehydrogenase family.</text>
</comment>
<evidence type="ECO:0000256" key="7">
    <source>
        <dbReference type="ARBA" id="ARBA00022697"/>
    </source>
</evidence>
<dbReference type="SUPFAM" id="SSF51735">
    <property type="entry name" value="NAD(P)-binding Rossmann-fold domains"/>
    <property type="match status" value="1"/>
</dbReference>
<dbReference type="InterPro" id="IPR002912">
    <property type="entry name" value="ACT_dom"/>
</dbReference>
<evidence type="ECO:0000256" key="11">
    <source>
        <dbReference type="PIRSR" id="PIRSR000098-2"/>
    </source>
</evidence>
<evidence type="ECO:0000256" key="8">
    <source>
        <dbReference type="ARBA" id="ARBA00023002"/>
    </source>
</evidence>
<feature type="active site" description="Proton donor" evidence="10">
    <location>
        <position position="221"/>
    </location>
</feature>
<organism evidence="13 14">
    <name type="scientific">Polyangium fumosum</name>
    <dbReference type="NCBI Taxonomy" id="889272"/>
    <lineage>
        <taxon>Bacteria</taxon>
        <taxon>Pseudomonadati</taxon>
        <taxon>Myxococcota</taxon>
        <taxon>Polyangia</taxon>
        <taxon>Polyangiales</taxon>
        <taxon>Polyangiaceae</taxon>
        <taxon>Polyangium</taxon>
    </lineage>
</organism>
<dbReference type="GO" id="GO:0004412">
    <property type="term" value="F:homoserine dehydrogenase activity"/>
    <property type="evidence" value="ECO:0007669"/>
    <property type="project" value="UniProtKB-EC"/>
</dbReference>
<dbReference type="Pfam" id="PF01842">
    <property type="entry name" value="ACT"/>
    <property type="match status" value="1"/>
</dbReference>
<dbReference type="CDD" id="cd04881">
    <property type="entry name" value="ACT_HSDH-Hom"/>
    <property type="match status" value="1"/>
</dbReference>
<keyword evidence="8" id="KW-0560">Oxidoreductase</keyword>
<evidence type="ECO:0000256" key="9">
    <source>
        <dbReference type="ARBA" id="ARBA00023167"/>
    </source>
</evidence>
<dbReference type="InterPro" id="IPR036291">
    <property type="entry name" value="NAD(P)-bd_dom_sf"/>
</dbReference>
<dbReference type="Gene3D" id="3.30.70.260">
    <property type="match status" value="1"/>
</dbReference>
<comment type="caution">
    <text evidence="13">The sequence shown here is derived from an EMBL/GenBank/DDBJ whole genome shotgun (WGS) entry which is preliminary data.</text>
</comment>
<feature type="binding site" evidence="11">
    <location>
        <position position="121"/>
    </location>
    <ligand>
        <name>NADPH</name>
        <dbReference type="ChEBI" id="CHEBI:57783"/>
    </ligand>
</feature>
<keyword evidence="14" id="KW-1185">Reference proteome</keyword>
<comment type="pathway">
    <text evidence="2">Amino-acid biosynthesis; L-methionine biosynthesis via de novo pathway; L-homoserine from L-aspartate: step 3/3.</text>
</comment>
<feature type="binding site" evidence="11">
    <location>
        <position position="206"/>
    </location>
    <ligand>
        <name>L-homoserine</name>
        <dbReference type="ChEBI" id="CHEBI:57476"/>
    </ligand>
</feature>
<evidence type="ECO:0000313" key="13">
    <source>
        <dbReference type="EMBL" id="TKD12127.1"/>
    </source>
</evidence>
<dbReference type="UniPathway" id="UPA00051">
    <property type="reaction ID" value="UER00465"/>
</dbReference>
<reference evidence="13 14" key="1">
    <citation type="submission" date="2019-04" db="EMBL/GenBank/DDBJ databases">
        <authorList>
            <person name="Li Y."/>
            <person name="Wang J."/>
        </authorList>
    </citation>
    <scope>NUCLEOTIDE SEQUENCE [LARGE SCALE GENOMIC DNA]</scope>
    <source>
        <strain evidence="13 14">DSM 14668</strain>
    </source>
</reference>
<dbReference type="PANTHER" id="PTHR43331:SF1">
    <property type="entry name" value="HOMOSERINE DEHYDROGENASE"/>
    <property type="match status" value="1"/>
</dbReference>
<dbReference type="GO" id="GO:0009088">
    <property type="term" value="P:threonine biosynthetic process"/>
    <property type="evidence" value="ECO:0007669"/>
    <property type="project" value="UniProtKB-UniPathway"/>
</dbReference>
<dbReference type="EC" id="1.1.1.3" evidence="4"/>
<dbReference type="PIRSF" id="PIRSF000098">
    <property type="entry name" value="Homoser_dehydrog"/>
    <property type="match status" value="1"/>
</dbReference>
<gene>
    <name evidence="13" type="ORF">E8A74_05825</name>
</gene>
<comment type="pathway">
    <text evidence="1">Amino-acid biosynthesis; L-threonine biosynthesis; L-threonine from L-aspartate: step 3/5.</text>
</comment>
<dbReference type="InterPro" id="IPR005106">
    <property type="entry name" value="Asp/hSer_DH_NAD-bd"/>
</dbReference>
<dbReference type="PROSITE" id="PS51671">
    <property type="entry name" value="ACT"/>
    <property type="match status" value="1"/>
</dbReference>
<evidence type="ECO:0000256" key="5">
    <source>
        <dbReference type="ARBA" id="ARBA00013376"/>
    </source>
</evidence>
<dbReference type="PANTHER" id="PTHR43331">
    <property type="entry name" value="HOMOSERINE DEHYDROGENASE"/>
    <property type="match status" value="1"/>
</dbReference>
<evidence type="ECO:0000256" key="6">
    <source>
        <dbReference type="ARBA" id="ARBA00022605"/>
    </source>
</evidence>
<evidence type="ECO:0000259" key="12">
    <source>
        <dbReference type="PROSITE" id="PS51671"/>
    </source>
</evidence>
<dbReference type="RefSeq" id="WP_136927922.1">
    <property type="nucleotide sequence ID" value="NZ_SSMQ01000004.1"/>
</dbReference>
<evidence type="ECO:0000256" key="1">
    <source>
        <dbReference type="ARBA" id="ARBA00005056"/>
    </source>
</evidence>
<dbReference type="Pfam" id="PF00742">
    <property type="entry name" value="Homoserine_dh"/>
    <property type="match status" value="1"/>
</dbReference>
<keyword evidence="9" id="KW-0486">Methionine biosynthesis</keyword>
<sequence>MRGPANAEDPSTTSPRRGSIRLGLLGCGTVGGGVLELCAANARWLEGRVGAPLEVRRVLVRDPAKERVAACDPRWITTRPEDVVDDPEIDVVVEVMGGEGAALELVERAISAGKGVVTANKLLLAKHGPRLVDLAIARGTDLAFEGAVGGGIPIIRTLREAFASDWVERLAGIVNGTCNYVLGRMREGGLGLDAAVREAQAKGYAEADPSLDTGGHDAAHKLCVLAMLAFGARVPASALHVEGIEGIEERDHRYAERFGYVIKHLAIGRDFGDAIELRVHPTLIPKTSVLANVSGVLNAILLEGRALGPCMLYGRGAGDLPTAVSVVSDILDVGRSIVAGASGLLTRGIAMEPRPLKPQEDIETRYYLRLSAPERPGLMARIAGGLGELGVSLEQMVQPERPATPGDPVDIVVLTHVAREGNVTAALERMRAEGLFAAPPRLYRIEVS</sequence>
<feature type="domain" description="ACT" evidence="12">
    <location>
        <begin position="367"/>
        <end position="444"/>
    </location>
</feature>
<proteinExistence type="inferred from homology"/>
<dbReference type="NCBIfam" id="NF004976">
    <property type="entry name" value="PRK06349.1"/>
    <property type="match status" value="1"/>
</dbReference>
<dbReference type="OrthoDB" id="9808167at2"/>
<dbReference type="EMBL" id="SSMQ01000004">
    <property type="protein sequence ID" value="TKD12127.1"/>
    <property type="molecule type" value="Genomic_DNA"/>
</dbReference>
<dbReference type="InterPro" id="IPR001342">
    <property type="entry name" value="HDH_cat"/>
</dbReference>
<evidence type="ECO:0000256" key="10">
    <source>
        <dbReference type="PIRSR" id="PIRSR000098-1"/>
    </source>
</evidence>
<dbReference type="GO" id="GO:0009086">
    <property type="term" value="P:methionine biosynthetic process"/>
    <property type="evidence" value="ECO:0007669"/>
    <property type="project" value="UniProtKB-KW"/>
</dbReference>
<dbReference type="FunFam" id="3.30.360.10:FF:000005">
    <property type="entry name" value="Homoserine dehydrogenase"/>
    <property type="match status" value="1"/>
</dbReference>
<dbReference type="Pfam" id="PF03447">
    <property type="entry name" value="NAD_binding_3"/>
    <property type="match status" value="1"/>
</dbReference>